<reference evidence="3" key="3">
    <citation type="submission" date="2025-09" db="UniProtKB">
        <authorList>
            <consortium name="Ensembl"/>
        </authorList>
    </citation>
    <scope>IDENTIFICATION</scope>
</reference>
<feature type="compositionally biased region" description="Pro residues" evidence="2">
    <location>
        <begin position="732"/>
        <end position="744"/>
    </location>
</feature>
<feature type="compositionally biased region" description="Basic and acidic residues" evidence="2">
    <location>
        <begin position="890"/>
        <end position="899"/>
    </location>
</feature>
<sequence length="1067" mass="123202">MDDVLEDFIRERKARVAEDKATLEELPYMEMKINPHRTYESTAKENIPPNSAGQEREEGNSMSFSHGPQYERKKQRLQQELHMDYRRNMAQQKDAATLTEDSSRSLHLTTAKTAHPEVEEEPSSGLIKRHERLTRAVDQDSEEETLNGERELRHAPRDIRHEKRRSILNGCRETDNQSVAGQHGRISQTRTIKEDIEFATGLIIGTVDTEEVVQKRKERYRKELLEQMAEQLQNKRREKYLDLRVAATGANDPEKQLDRIRQFALNRRCDPEVLEHLPTGERETSLSRALCGSQRVGFRDGETRPPELPRVAFQSPLLEYSAALGLGGDGLSPSSQSFPTTVPTVNYVPRIPAFPPYLPSSISEAYRSPSGIPHHYYGTRNLLDPYAAYYGHVPVPGATFPMSYWNMPPRESVHSQFGNHRPQSQHSESSLPITLPNESAVHMQGRVFPPERSTFTRERIVSYREALKQQIRDQQEQRRREKEEKERQEAQLEADMKSYEPWGRGGGGAPLRDSTGNLIADLKQMRKVNEEAYSNPEQRQKRTTAASTAHRVEHLDPNERVFGFTHVQNSQFARRNVFSSQRTEQQVQEQDKYKACLKQQIEEKQRKKAEEAERDRLEEEKEERRFAEQSARIQREFEEEQERKRRKEAEQKAKNEEVVQLAEQKKNEAERKREEEKRKREEEERKRKEAEEKEKAAIRKQYERERQARVEEIHRSASPPIPTLQKILGPQQQPPRPLSPPRPPTVDRQLSTASVSERSLSGLASPPVPARWNQLRAAGDHPDVFSELSAVRRQLRSKQKRLEDHLQRAELEGYDSPLDNRDRSYAAMDVFDMARLRLQAPVRRPNSRNIEPANLMRIHDSLQLNYTDDESRLGSSKDPKLEEMGGANTKRWDLRDPDYRSQPSAEDDLFDLSPPNQNDYQRSVVRRSARGSLLESVSAFIDPLGEVSPVPQTPEPVESSQMSARERRRWLAEQEQAALGQRNHHSAYDGDCLQQEAEHGADWWSRNTTRHSRAVGHHGNKAGSMASPPRISTHNHKTVASEAWMLPHSSDPLKCLDRPWTRTKMLT</sequence>
<dbReference type="PANTHER" id="PTHR21616">
    <property type="entry name" value="CENTROSOME SPINDLE POLE ASSOCIATED PROTEIN"/>
    <property type="match status" value="1"/>
</dbReference>
<feature type="region of interest" description="Disordered" evidence="2">
    <location>
        <begin position="471"/>
        <end position="515"/>
    </location>
</feature>
<dbReference type="GeneID" id="114471448"/>
<reference evidence="3" key="1">
    <citation type="submission" date="2020-06" db="EMBL/GenBank/DDBJ databases">
        <authorList>
            <consortium name="Wellcome Sanger Institute Data Sharing"/>
        </authorList>
    </citation>
    <scope>NUCLEOTIDE SEQUENCE [LARGE SCALE GENOMIC DNA]</scope>
</reference>
<dbReference type="RefSeq" id="XP_028316062.1">
    <property type="nucleotide sequence ID" value="XM_028460261.1"/>
</dbReference>
<gene>
    <name evidence="3" type="primary">LOC114471448</name>
</gene>
<feature type="region of interest" description="Disordered" evidence="2">
    <location>
        <begin position="136"/>
        <end position="160"/>
    </location>
</feature>
<protein>
    <submittedName>
        <fullName evidence="3">Centrosome and spindle pole-associated protein 1-like</fullName>
    </submittedName>
</protein>
<dbReference type="AlphaFoldDB" id="A0A8C5DY17"/>
<feature type="region of interest" description="Disordered" evidence="2">
    <location>
        <begin position="869"/>
        <end position="921"/>
    </location>
</feature>
<dbReference type="Ensembl" id="ENSGWIT00000014101.1">
    <property type="protein sequence ID" value="ENSGWIP00000012664.1"/>
    <property type="gene ID" value="ENSGWIG00000007330.1"/>
</dbReference>
<feature type="region of interest" description="Disordered" evidence="2">
    <location>
        <begin position="36"/>
        <end position="75"/>
    </location>
</feature>
<keyword evidence="1" id="KW-0175">Coiled coil</keyword>
<feature type="coiled-coil region" evidence="1">
    <location>
        <begin position="215"/>
        <end position="242"/>
    </location>
</feature>
<reference evidence="3" key="2">
    <citation type="submission" date="2025-08" db="UniProtKB">
        <authorList>
            <consortium name="Ensembl"/>
        </authorList>
    </citation>
    <scope>IDENTIFICATION</scope>
</reference>
<proteinExistence type="predicted"/>
<dbReference type="GO" id="GO:0005813">
    <property type="term" value="C:centrosome"/>
    <property type="evidence" value="ECO:0007669"/>
    <property type="project" value="InterPro"/>
</dbReference>
<name>A0A8C5DY17_GOUWI</name>
<evidence type="ECO:0000256" key="1">
    <source>
        <dbReference type="SAM" id="Coils"/>
    </source>
</evidence>
<dbReference type="GO" id="GO:0005874">
    <property type="term" value="C:microtubule"/>
    <property type="evidence" value="ECO:0007669"/>
    <property type="project" value="InterPro"/>
</dbReference>
<feature type="region of interest" description="Disordered" evidence="2">
    <location>
        <begin position="1013"/>
        <end position="1033"/>
    </location>
</feature>
<dbReference type="Proteomes" id="UP000694680">
    <property type="component" value="Chromosome 10"/>
</dbReference>
<dbReference type="InterPro" id="IPR026708">
    <property type="entry name" value="CSPP1"/>
</dbReference>
<feature type="compositionally biased region" description="Polar residues" evidence="2">
    <location>
        <begin position="748"/>
        <end position="759"/>
    </location>
</feature>
<feature type="compositionally biased region" description="Basic and acidic residues" evidence="2">
    <location>
        <begin position="147"/>
        <end position="160"/>
    </location>
</feature>
<feature type="compositionally biased region" description="Basic and acidic residues" evidence="2">
    <location>
        <begin position="602"/>
        <end position="715"/>
    </location>
</feature>
<evidence type="ECO:0000256" key="2">
    <source>
        <dbReference type="SAM" id="MobiDB-lite"/>
    </source>
</evidence>
<accession>A0A8C5DY17</accession>
<dbReference type="GO" id="GO:0032467">
    <property type="term" value="P:positive regulation of cytokinesis"/>
    <property type="evidence" value="ECO:0007669"/>
    <property type="project" value="InterPro"/>
</dbReference>
<dbReference type="PANTHER" id="PTHR21616:SF2">
    <property type="entry name" value="CENTROSOME AND SPINDLE POLE-ASSOCIATED PROTEIN 1"/>
    <property type="match status" value="1"/>
</dbReference>
<dbReference type="GO" id="GO:0000922">
    <property type="term" value="C:spindle pole"/>
    <property type="evidence" value="ECO:0007669"/>
    <property type="project" value="InterPro"/>
</dbReference>
<keyword evidence="4" id="KW-1185">Reference proteome</keyword>
<organism evidence="3 4">
    <name type="scientific">Gouania willdenowi</name>
    <name type="common">Blunt-snouted clingfish</name>
    <name type="synonym">Lepadogaster willdenowi</name>
    <dbReference type="NCBI Taxonomy" id="441366"/>
    <lineage>
        <taxon>Eukaryota</taxon>
        <taxon>Metazoa</taxon>
        <taxon>Chordata</taxon>
        <taxon>Craniata</taxon>
        <taxon>Vertebrata</taxon>
        <taxon>Euteleostomi</taxon>
        <taxon>Actinopterygii</taxon>
        <taxon>Neopterygii</taxon>
        <taxon>Teleostei</taxon>
        <taxon>Neoteleostei</taxon>
        <taxon>Acanthomorphata</taxon>
        <taxon>Ovalentaria</taxon>
        <taxon>Blenniimorphae</taxon>
        <taxon>Blenniiformes</taxon>
        <taxon>Gobiesocoidei</taxon>
        <taxon>Gobiesocidae</taxon>
        <taxon>Gobiesocinae</taxon>
        <taxon>Gouania</taxon>
    </lineage>
</organism>
<evidence type="ECO:0000313" key="4">
    <source>
        <dbReference type="Proteomes" id="UP000694680"/>
    </source>
</evidence>
<feature type="compositionally biased region" description="Basic and acidic residues" evidence="2">
    <location>
        <begin position="471"/>
        <end position="498"/>
    </location>
</feature>
<feature type="region of interest" description="Disordered" evidence="2">
    <location>
        <begin position="602"/>
        <end position="768"/>
    </location>
</feature>
<feature type="compositionally biased region" description="Basic and acidic residues" evidence="2">
    <location>
        <begin position="869"/>
        <end position="883"/>
    </location>
</feature>
<evidence type="ECO:0000313" key="3">
    <source>
        <dbReference type="Ensembl" id="ENSGWIP00000012664.1"/>
    </source>
</evidence>